<name>A0A6G1CKV6_9ORYZ</name>
<proteinExistence type="predicted"/>
<dbReference type="Proteomes" id="UP000479710">
    <property type="component" value="Unassembled WGS sequence"/>
</dbReference>
<evidence type="ECO:0000313" key="1">
    <source>
        <dbReference type="EMBL" id="KAF0901285.1"/>
    </source>
</evidence>
<keyword evidence="2" id="KW-1185">Reference proteome</keyword>
<accession>A0A6G1CKV6</accession>
<organism evidence="1 2">
    <name type="scientific">Oryza meyeriana var. granulata</name>
    <dbReference type="NCBI Taxonomy" id="110450"/>
    <lineage>
        <taxon>Eukaryota</taxon>
        <taxon>Viridiplantae</taxon>
        <taxon>Streptophyta</taxon>
        <taxon>Embryophyta</taxon>
        <taxon>Tracheophyta</taxon>
        <taxon>Spermatophyta</taxon>
        <taxon>Magnoliopsida</taxon>
        <taxon>Liliopsida</taxon>
        <taxon>Poales</taxon>
        <taxon>Poaceae</taxon>
        <taxon>BOP clade</taxon>
        <taxon>Oryzoideae</taxon>
        <taxon>Oryzeae</taxon>
        <taxon>Oryzinae</taxon>
        <taxon>Oryza</taxon>
        <taxon>Oryza meyeriana</taxon>
    </lineage>
</organism>
<evidence type="ECO:0000313" key="2">
    <source>
        <dbReference type="Proteomes" id="UP000479710"/>
    </source>
</evidence>
<dbReference type="AlphaFoldDB" id="A0A6G1CKV6"/>
<dbReference type="EMBL" id="SPHZ02000009">
    <property type="protein sequence ID" value="KAF0901285.1"/>
    <property type="molecule type" value="Genomic_DNA"/>
</dbReference>
<gene>
    <name evidence="1" type="ORF">E2562_039024</name>
</gene>
<sequence length="67" mass="7460">MTNKKTRGIGSIDGGTLVQTVATHRCSAHARDAASADIGYPQMSKKQKELFELQLQMKRLKGRHEAY</sequence>
<reference evidence="1 2" key="1">
    <citation type="submission" date="2019-11" db="EMBL/GenBank/DDBJ databases">
        <title>Whole genome sequence of Oryza granulata.</title>
        <authorList>
            <person name="Li W."/>
        </authorList>
    </citation>
    <scope>NUCLEOTIDE SEQUENCE [LARGE SCALE GENOMIC DNA]</scope>
    <source>
        <strain evidence="2">cv. Menghai</strain>
        <tissue evidence="1">Leaf</tissue>
    </source>
</reference>
<protein>
    <submittedName>
        <fullName evidence="1">Uncharacterized protein</fullName>
    </submittedName>
</protein>
<comment type="caution">
    <text evidence="1">The sequence shown here is derived from an EMBL/GenBank/DDBJ whole genome shotgun (WGS) entry which is preliminary data.</text>
</comment>